<protein>
    <recommendedName>
        <fullName evidence="4 5">Large ribosomal subunit protein bL33</fullName>
    </recommendedName>
</protein>
<evidence type="ECO:0000256" key="5">
    <source>
        <dbReference type="HAMAP-Rule" id="MF_00294"/>
    </source>
</evidence>
<gene>
    <name evidence="5 6" type="primary">rpmG</name>
    <name evidence="6" type="ORF">ER308_13260</name>
</gene>
<proteinExistence type="inferred from homology"/>
<dbReference type="SUPFAM" id="SSF57829">
    <property type="entry name" value="Zn-binding ribosomal proteins"/>
    <property type="match status" value="1"/>
</dbReference>
<dbReference type="InterPro" id="IPR038584">
    <property type="entry name" value="Ribosomal_bL33_sf"/>
</dbReference>
<evidence type="ECO:0000313" key="6">
    <source>
        <dbReference type="EMBL" id="QBI20436.1"/>
    </source>
</evidence>
<dbReference type="InterPro" id="IPR001705">
    <property type="entry name" value="Ribosomal_bL33"/>
</dbReference>
<dbReference type="GO" id="GO:0003735">
    <property type="term" value="F:structural constituent of ribosome"/>
    <property type="evidence" value="ECO:0007669"/>
    <property type="project" value="InterPro"/>
</dbReference>
<dbReference type="PANTHER" id="PTHR43168">
    <property type="entry name" value="50S RIBOSOMAL PROTEIN L33, CHLOROPLASTIC"/>
    <property type="match status" value="1"/>
</dbReference>
<dbReference type="GO" id="GO:0005737">
    <property type="term" value="C:cytoplasm"/>
    <property type="evidence" value="ECO:0007669"/>
    <property type="project" value="UniProtKB-ARBA"/>
</dbReference>
<dbReference type="NCBIfam" id="NF001764">
    <property type="entry name" value="PRK00504.1"/>
    <property type="match status" value="1"/>
</dbReference>
<dbReference type="Gene3D" id="2.20.28.120">
    <property type="entry name" value="Ribosomal protein L33"/>
    <property type="match status" value="1"/>
</dbReference>
<dbReference type="NCBIfam" id="TIGR01023">
    <property type="entry name" value="rpmG_bact"/>
    <property type="match status" value="1"/>
</dbReference>
<evidence type="ECO:0000256" key="1">
    <source>
        <dbReference type="ARBA" id="ARBA00007596"/>
    </source>
</evidence>
<dbReference type="Pfam" id="PF00471">
    <property type="entry name" value="Ribosomal_L33"/>
    <property type="match status" value="1"/>
</dbReference>
<reference evidence="6 7" key="1">
    <citation type="submission" date="2019-01" db="EMBL/GenBank/DDBJ databases">
        <title>Egibacter rhizosphaerae EGI 80759T.</title>
        <authorList>
            <person name="Chen D.-D."/>
            <person name="Tian Y."/>
            <person name="Jiao J.-Y."/>
            <person name="Zhang X.-T."/>
            <person name="Zhang Y.-G."/>
            <person name="Zhang Y."/>
            <person name="Xiao M."/>
            <person name="Shu W.-S."/>
            <person name="Li W.-J."/>
        </authorList>
    </citation>
    <scope>NUCLEOTIDE SEQUENCE [LARGE SCALE GENOMIC DNA]</scope>
    <source>
        <strain evidence="6 7">EGI 80759</strain>
    </source>
</reference>
<keyword evidence="3 5" id="KW-0687">Ribonucleoprotein</keyword>
<dbReference type="GO" id="GO:0005840">
    <property type="term" value="C:ribosome"/>
    <property type="evidence" value="ECO:0007669"/>
    <property type="project" value="UniProtKB-KW"/>
</dbReference>
<organism evidence="6 7">
    <name type="scientific">Egibacter rhizosphaerae</name>
    <dbReference type="NCBI Taxonomy" id="1670831"/>
    <lineage>
        <taxon>Bacteria</taxon>
        <taxon>Bacillati</taxon>
        <taxon>Actinomycetota</taxon>
        <taxon>Nitriliruptoria</taxon>
        <taxon>Egibacterales</taxon>
        <taxon>Egibacteraceae</taxon>
        <taxon>Egibacter</taxon>
    </lineage>
</organism>
<dbReference type="OrthoDB" id="21586at2"/>
<evidence type="ECO:0000256" key="2">
    <source>
        <dbReference type="ARBA" id="ARBA00022980"/>
    </source>
</evidence>
<dbReference type="KEGG" id="erz:ER308_13260"/>
<dbReference type="AlphaFoldDB" id="A0A411YH49"/>
<dbReference type="NCBIfam" id="NF001860">
    <property type="entry name" value="PRK00595.1"/>
    <property type="match status" value="1"/>
</dbReference>
<name>A0A411YH49_9ACTN</name>
<accession>A0A411YH49</accession>
<dbReference type="GO" id="GO:0006412">
    <property type="term" value="P:translation"/>
    <property type="evidence" value="ECO:0007669"/>
    <property type="project" value="UniProtKB-UniRule"/>
</dbReference>
<dbReference type="PANTHER" id="PTHR43168:SF2">
    <property type="entry name" value="LARGE RIBOSOMAL SUBUNIT PROTEIN BL33C"/>
    <property type="match status" value="1"/>
</dbReference>
<keyword evidence="7" id="KW-1185">Reference proteome</keyword>
<sequence>MPKSDTRPHVTLACTECRERNYTTTKNRHKQRERLEMRKHCPRCKQHRPHRETK</sequence>
<dbReference type="RefSeq" id="WP_131155433.1">
    <property type="nucleotide sequence ID" value="NZ_CP036402.1"/>
</dbReference>
<dbReference type="GO" id="GO:1990904">
    <property type="term" value="C:ribonucleoprotein complex"/>
    <property type="evidence" value="ECO:0007669"/>
    <property type="project" value="UniProtKB-KW"/>
</dbReference>
<evidence type="ECO:0000313" key="7">
    <source>
        <dbReference type="Proteomes" id="UP000291469"/>
    </source>
</evidence>
<keyword evidence="2 5" id="KW-0689">Ribosomal protein</keyword>
<comment type="similarity">
    <text evidence="1 5">Belongs to the bacterial ribosomal protein bL33 family.</text>
</comment>
<dbReference type="EMBL" id="CP036402">
    <property type="protein sequence ID" value="QBI20436.1"/>
    <property type="molecule type" value="Genomic_DNA"/>
</dbReference>
<dbReference type="Proteomes" id="UP000291469">
    <property type="component" value="Chromosome"/>
</dbReference>
<dbReference type="HAMAP" id="MF_00294">
    <property type="entry name" value="Ribosomal_bL33"/>
    <property type="match status" value="1"/>
</dbReference>
<evidence type="ECO:0000256" key="3">
    <source>
        <dbReference type="ARBA" id="ARBA00023274"/>
    </source>
</evidence>
<dbReference type="InterPro" id="IPR011332">
    <property type="entry name" value="Ribosomal_zn-bd"/>
</dbReference>
<evidence type="ECO:0000256" key="4">
    <source>
        <dbReference type="ARBA" id="ARBA00035176"/>
    </source>
</evidence>